<feature type="transmembrane region" description="Helical" evidence="8">
    <location>
        <begin position="12"/>
        <end position="34"/>
    </location>
</feature>
<evidence type="ECO:0000256" key="8">
    <source>
        <dbReference type="SAM" id="Phobius"/>
    </source>
</evidence>
<dbReference type="RefSeq" id="XP_066920174.1">
    <property type="nucleotide sequence ID" value="XM_067064073.1"/>
</dbReference>
<proteinExistence type="inferred from homology"/>
<dbReference type="EnsemblMetazoa" id="CLYHEMT021772.1">
    <property type="protein sequence ID" value="CLYHEMP021772.1"/>
    <property type="gene ID" value="CLYHEMG021772"/>
</dbReference>
<feature type="domain" description="CWH43-like N-terminal" evidence="9">
    <location>
        <begin position="11"/>
        <end position="231"/>
    </location>
</feature>
<feature type="transmembrane region" description="Helical" evidence="8">
    <location>
        <begin position="106"/>
        <end position="125"/>
    </location>
</feature>
<keyword evidence="11" id="KW-1185">Reference proteome</keyword>
<evidence type="ECO:0000256" key="5">
    <source>
        <dbReference type="ARBA" id="ARBA00022989"/>
    </source>
</evidence>
<dbReference type="GO" id="GO:0006506">
    <property type="term" value="P:GPI anchor biosynthetic process"/>
    <property type="evidence" value="ECO:0007669"/>
    <property type="project" value="UniProtKB-KW"/>
</dbReference>
<dbReference type="GO" id="GO:0000139">
    <property type="term" value="C:Golgi membrane"/>
    <property type="evidence" value="ECO:0007669"/>
    <property type="project" value="UniProtKB-SubCell"/>
</dbReference>
<organism evidence="10 11">
    <name type="scientific">Clytia hemisphaerica</name>
    <dbReference type="NCBI Taxonomy" id="252671"/>
    <lineage>
        <taxon>Eukaryota</taxon>
        <taxon>Metazoa</taxon>
        <taxon>Cnidaria</taxon>
        <taxon>Hydrozoa</taxon>
        <taxon>Hydroidolina</taxon>
        <taxon>Leptothecata</taxon>
        <taxon>Obeliida</taxon>
        <taxon>Clytiidae</taxon>
        <taxon>Clytia</taxon>
    </lineage>
</organism>
<dbReference type="PANTHER" id="PTHR12892">
    <property type="entry name" value="FGF RECEPTOR ACTIVATING PROTEIN 1"/>
    <property type="match status" value="1"/>
</dbReference>
<dbReference type="PROSITE" id="PS51257">
    <property type="entry name" value="PROKAR_LIPOPROTEIN"/>
    <property type="match status" value="1"/>
</dbReference>
<dbReference type="PANTHER" id="PTHR12892:SF11">
    <property type="entry name" value="POST-GPI ATTACHMENT TO PROTEINS FACTOR 2"/>
    <property type="match status" value="1"/>
</dbReference>
<dbReference type="GeneID" id="136807490"/>
<evidence type="ECO:0000256" key="2">
    <source>
        <dbReference type="ARBA" id="ARBA00007414"/>
    </source>
</evidence>
<dbReference type="Pfam" id="PF10277">
    <property type="entry name" value="Frag1"/>
    <property type="match status" value="1"/>
</dbReference>
<evidence type="ECO:0000256" key="4">
    <source>
        <dbReference type="ARBA" id="ARBA00022692"/>
    </source>
</evidence>
<keyword evidence="3" id="KW-0337">GPI-anchor biosynthesis</keyword>
<comment type="subcellular location">
    <subcellularLocation>
        <location evidence="1">Golgi apparatus membrane</location>
        <topology evidence="1">Multi-pass membrane protein</topology>
    </subcellularLocation>
</comment>
<evidence type="ECO:0000256" key="3">
    <source>
        <dbReference type="ARBA" id="ARBA00022502"/>
    </source>
</evidence>
<keyword evidence="4 8" id="KW-0812">Transmembrane</keyword>
<name>A0A7M5XDZ3_9CNID</name>
<feature type="transmembrane region" description="Helical" evidence="8">
    <location>
        <begin position="64"/>
        <end position="85"/>
    </location>
</feature>
<evidence type="ECO:0000313" key="11">
    <source>
        <dbReference type="Proteomes" id="UP000594262"/>
    </source>
</evidence>
<feature type="transmembrane region" description="Helical" evidence="8">
    <location>
        <begin position="205"/>
        <end position="225"/>
    </location>
</feature>
<dbReference type="InterPro" id="IPR039545">
    <property type="entry name" value="PGAP2"/>
</dbReference>
<reference evidence="10" key="1">
    <citation type="submission" date="2021-01" db="UniProtKB">
        <authorList>
            <consortium name="EnsemblMetazoa"/>
        </authorList>
    </citation>
    <scope>IDENTIFICATION</scope>
</reference>
<evidence type="ECO:0000259" key="9">
    <source>
        <dbReference type="Pfam" id="PF10277"/>
    </source>
</evidence>
<evidence type="ECO:0000256" key="7">
    <source>
        <dbReference type="ARBA" id="ARBA00023136"/>
    </source>
</evidence>
<keyword evidence="7 8" id="KW-0472">Membrane</keyword>
<dbReference type="Proteomes" id="UP000594262">
    <property type="component" value="Unplaced"/>
</dbReference>
<dbReference type="OrthoDB" id="68581at2759"/>
<sequence>MSQSIKISLPLLINIAVFLPAFGIISCVILSIWYHPHLVTSTHCKVKNFLPSISSASHLPPEIYVWRTCIGIHSGCRYLFGYICYRFYMNAASSSTIPYIRILIKLNFICKWTEVTSLVLLSVISSEDNYDYHALSFENFIVCALLHMLMTCYIFFKLGEVRYNQKNYRSLRMKIILFLSSILSLMLLGYFFWRHNTYCEPNVYSLFAFFEYVFVFCNIGFHWTCCYDFQDVHLEALVQGFQYTGLKKSTLDL</sequence>
<comment type="similarity">
    <text evidence="2">Belongs to the PGAP2 family.</text>
</comment>
<dbReference type="RefSeq" id="XP_066920175.1">
    <property type="nucleotide sequence ID" value="XM_067064074.1"/>
</dbReference>
<accession>A0A7M5XDZ3</accession>
<dbReference type="InterPro" id="IPR019402">
    <property type="entry name" value="CWH43_N"/>
</dbReference>
<evidence type="ECO:0000256" key="1">
    <source>
        <dbReference type="ARBA" id="ARBA00004653"/>
    </source>
</evidence>
<evidence type="ECO:0000256" key="6">
    <source>
        <dbReference type="ARBA" id="ARBA00023034"/>
    </source>
</evidence>
<evidence type="ECO:0000313" key="10">
    <source>
        <dbReference type="EnsemblMetazoa" id="CLYHEMP021772.1"/>
    </source>
</evidence>
<protein>
    <recommendedName>
        <fullName evidence="9">CWH43-like N-terminal domain-containing protein</fullName>
    </recommendedName>
</protein>
<keyword evidence="5 8" id="KW-1133">Transmembrane helix</keyword>
<dbReference type="AlphaFoldDB" id="A0A7M5XDZ3"/>
<feature type="transmembrane region" description="Helical" evidence="8">
    <location>
        <begin position="176"/>
        <end position="193"/>
    </location>
</feature>
<keyword evidence="6" id="KW-0333">Golgi apparatus</keyword>
<dbReference type="GO" id="GO:0005789">
    <property type="term" value="C:endoplasmic reticulum membrane"/>
    <property type="evidence" value="ECO:0007669"/>
    <property type="project" value="TreeGrafter"/>
</dbReference>
<feature type="transmembrane region" description="Helical" evidence="8">
    <location>
        <begin position="137"/>
        <end position="156"/>
    </location>
</feature>